<sequence length="658" mass="74846">MWYTWKTPLPHKYPSVKKELLDGDRINNLIAVQLAKNPKDEEKSIRKKAVSCFYEIRATLNRVVCKLCGYLLFKIFRRLMTRLLVNPAQMKELQDAEKTGIPLVYLPLHRSHLDYLMITWNSWHWGLQLPHIASGDNLNLSGFGWLLRSTGAFFIRRRLDDNDASGKDDIYRYILRAYIEDVLGKKLAIEFFLEGTRNRFGKALLPKNGLISNVVEAVQRGTLQDVYLVPVSYSYDQVPEGVFLNELMGNTKQRESIFGVFRAIWKGFGVSQRCGAVRMHYGKPVLLSDYLRSLADCSAIRSAHPPKQLTRLPQSYSYRELVPWTSSQSSAEYNRALIRSIGFHVVYEAQDICSTSAVSIVASLLLSKYRNGVPRSQLADDCLWLTQRILANGGDVIGWRSGTSTGELLLQEALQYLEASVNVAGNQISIIRTHRQLIHLAYAKNGLLFRFSLQAALALVLTSHDPSQPIPYYGVIEKALLLCDWMQNEVMFAKPCESLRKRLMTTLGREGMSCPFSGTITIDEDEAEMGGGDVPAKIRISTPRHADELMFYSNFLRPFAQTLYIVLQRLTVTKEPIREIDFTRQLIQRTLARPAYDFPFELMVEAINSDSIKNCLRTMRVHELIPKEGQLISVLQPEALTEALTFIQSLLKVHLQGK</sequence>
<dbReference type="InterPro" id="IPR041728">
    <property type="entry name" value="GPAT/DHAPAT_LPLAT"/>
</dbReference>
<dbReference type="PANTHER" id="PTHR12563">
    <property type="entry name" value="GLYCEROL-3-PHOSPHATE ACYLTRANSFERASE"/>
    <property type="match status" value="1"/>
</dbReference>
<reference evidence="7" key="1">
    <citation type="submission" date="2023-06" db="EMBL/GenBank/DDBJ databases">
        <authorList>
            <person name="Delattre M."/>
        </authorList>
    </citation>
    <scope>NUCLEOTIDE SEQUENCE</scope>
    <source>
        <strain evidence="7">AF72</strain>
    </source>
</reference>
<comment type="subcellular location">
    <subcellularLocation>
        <location evidence="1">Membrane</location>
    </subcellularLocation>
</comment>
<evidence type="ECO:0000256" key="4">
    <source>
        <dbReference type="ARBA" id="ARBA00023136"/>
    </source>
</evidence>
<keyword evidence="4" id="KW-0472">Membrane</keyword>
<name>A0AA36DF19_9BILA</name>
<dbReference type="PANTHER" id="PTHR12563:SF23">
    <property type="entry name" value="BCDNA.GH07066"/>
    <property type="match status" value="1"/>
</dbReference>
<keyword evidence="5" id="KW-0012">Acyltransferase</keyword>
<keyword evidence="3" id="KW-0808">Transferase</keyword>
<keyword evidence="8" id="KW-1185">Reference proteome</keyword>
<feature type="non-terminal residue" evidence="7">
    <location>
        <position position="658"/>
    </location>
</feature>
<dbReference type="GO" id="GO:0008654">
    <property type="term" value="P:phospholipid biosynthetic process"/>
    <property type="evidence" value="ECO:0007669"/>
    <property type="project" value="TreeGrafter"/>
</dbReference>
<dbReference type="GO" id="GO:0004366">
    <property type="term" value="F:glycerol-3-phosphate O-acyltransferase activity"/>
    <property type="evidence" value="ECO:0007669"/>
    <property type="project" value="TreeGrafter"/>
</dbReference>
<feature type="domain" description="Phospholipid/glycerol acyltransferase" evidence="6">
    <location>
        <begin position="103"/>
        <end position="236"/>
    </location>
</feature>
<dbReference type="EMBL" id="CATQJA010002707">
    <property type="protein sequence ID" value="CAJ0586093.1"/>
    <property type="molecule type" value="Genomic_DNA"/>
</dbReference>
<dbReference type="Proteomes" id="UP001177023">
    <property type="component" value="Unassembled WGS sequence"/>
</dbReference>
<comment type="caution">
    <text evidence="7">The sequence shown here is derived from an EMBL/GenBank/DDBJ whole genome shotgun (WGS) entry which is preliminary data.</text>
</comment>
<evidence type="ECO:0000259" key="6">
    <source>
        <dbReference type="SMART" id="SM00563"/>
    </source>
</evidence>
<dbReference type="CDD" id="cd07993">
    <property type="entry name" value="LPLAT_DHAPAT-like"/>
    <property type="match status" value="1"/>
</dbReference>
<dbReference type="Pfam" id="PF01553">
    <property type="entry name" value="Acyltransferase"/>
    <property type="match status" value="1"/>
</dbReference>
<dbReference type="InterPro" id="IPR002123">
    <property type="entry name" value="Plipid/glycerol_acylTrfase"/>
</dbReference>
<evidence type="ECO:0000313" key="7">
    <source>
        <dbReference type="EMBL" id="CAJ0586093.1"/>
    </source>
</evidence>
<gene>
    <name evidence="7" type="ORF">MSPICULIGERA_LOCUS24101</name>
</gene>
<accession>A0AA36DF19</accession>
<dbReference type="GO" id="GO:0019432">
    <property type="term" value="P:triglyceride biosynthetic process"/>
    <property type="evidence" value="ECO:0007669"/>
    <property type="project" value="TreeGrafter"/>
</dbReference>
<protein>
    <recommendedName>
        <fullName evidence="6">Phospholipid/glycerol acyltransferase domain-containing protein</fullName>
    </recommendedName>
</protein>
<dbReference type="SUPFAM" id="SSF69593">
    <property type="entry name" value="Glycerol-3-phosphate (1)-acyltransferase"/>
    <property type="match status" value="1"/>
</dbReference>
<dbReference type="GO" id="GO:0006631">
    <property type="term" value="P:fatty acid metabolic process"/>
    <property type="evidence" value="ECO:0007669"/>
    <property type="project" value="TreeGrafter"/>
</dbReference>
<evidence type="ECO:0000256" key="5">
    <source>
        <dbReference type="ARBA" id="ARBA00023315"/>
    </source>
</evidence>
<dbReference type="AlphaFoldDB" id="A0AA36DF19"/>
<dbReference type="InterPro" id="IPR045520">
    <property type="entry name" value="GPAT/DHAPAT_C"/>
</dbReference>
<dbReference type="InterPro" id="IPR022284">
    <property type="entry name" value="GPAT/DHAPAT"/>
</dbReference>
<evidence type="ECO:0000313" key="8">
    <source>
        <dbReference type="Proteomes" id="UP001177023"/>
    </source>
</evidence>
<evidence type="ECO:0000256" key="1">
    <source>
        <dbReference type="ARBA" id="ARBA00004370"/>
    </source>
</evidence>
<organism evidence="7 8">
    <name type="scientific">Mesorhabditis spiculigera</name>
    <dbReference type="NCBI Taxonomy" id="96644"/>
    <lineage>
        <taxon>Eukaryota</taxon>
        <taxon>Metazoa</taxon>
        <taxon>Ecdysozoa</taxon>
        <taxon>Nematoda</taxon>
        <taxon>Chromadorea</taxon>
        <taxon>Rhabditida</taxon>
        <taxon>Rhabditina</taxon>
        <taxon>Rhabditomorpha</taxon>
        <taxon>Rhabditoidea</taxon>
        <taxon>Rhabditidae</taxon>
        <taxon>Mesorhabditinae</taxon>
        <taxon>Mesorhabditis</taxon>
    </lineage>
</organism>
<evidence type="ECO:0000256" key="2">
    <source>
        <dbReference type="ARBA" id="ARBA00007937"/>
    </source>
</evidence>
<dbReference type="GO" id="GO:0006072">
    <property type="term" value="P:glycerol-3-phosphate metabolic process"/>
    <property type="evidence" value="ECO:0007669"/>
    <property type="project" value="TreeGrafter"/>
</dbReference>
<dbReference type="SMART" id="SM00563">
    <property type="entry name" value="PlsC"/>
    <property type="match status" value="1"/>
</dbReference>
<dbReference type="PIRSF" id="PIRSF000437">
    <property type="entry name" value="GPAT_DHAPAT"/>
    <property type="match status" value="1"/>
</dbReference>
<dbReference type="GO" id="GO:0031966">
    <property type="term" value="C:mitochondrial membrane"/>
    <property type="evidence" value="ECO:0007669"/>
    <property type="project" value="TreeGrafter"/>
</dbReference>
<dbReference type="Pfam" id="PF19277">
    <property type="entry name" value="GPAT_C"/>
    <property type="match status" value="1"/>
</dbReference>
<comment type="similarity">
    <text evidence="2">Belongs to the GPAT/DAPAT family.</text>
</comment>
<evidence type="ECO:0000256" key="3">
    <source>
        <dbReference type="ARBA" id="ARBA00022679"/>
    </source>
</evidence>
<proteinExistence type="inferred from homology"/>